<organism evidence="4 5">
    <name type="scientific">Hymenobacter daecheongensis DSM 21074</name>
    <dbReference type="NCBI Taxonomy" id="1121955"/>
    <lineage>
        <taxon>Bacteria</taxon>
        <taxon>Pseudomonadati</taxon>
        <taxon>Bacteroidota</taxon>
        <taxon>Cytophagia</taxon>
        <taxon>Cytophagales</taxon>
        <taxon>Hymenobacteraceae</taxon>
        <taxon>Hymenobacter</taxon>
    </lineage>
</organism>
<evidence type="ECO:0000259" key="3">
    <source>
        <dbReference type="Pfam" id="PF14771"/>
    </source>
</evidence>
<dbReference type="Pfam" id="PF14771">
    <property type="entry name" value="DUF4476"/>
    <property type="match status" value="1"/>
</dbReference>
<dbReference type="STRING" id="1121955.SAMN02745146_0857"/>
<feature type="compositionally biased region" description="Gly residues" evidence="1">
    <location>
        <begin position="146"/>
        <end position="157"/>
    </location>
</feature>
<accession>A0A1M6B303</accession>
<gene>
    <name evidence="4" type="ORF">SAMN02745146_0857</name>
</gene>
<evidence type="ECO:0000256" key="2">
    <source>
        <dbReference type="SAM" id="SignalP"/>
    </source>
</evidence>
<evidence type="ECO:0000313" key="4">
    <source>
        <dbReference type="EMBL" id="SHI43132.1"/>
    </source>
</evidence>
<name>A0A1M6B303_9BACT</name>
<dbReference type="Proteomes" id="UP000184418">
    <property type="component" value="Unassembled WGS sequence"/>
</dbReference>
<feature type="region of interest" description="Disordered" evidence="1">
    <location>
        <begin position="136"/>
        <end position="168"/>
    </location>
</feature>
<dbReference type="OrthoDB" id="877750at2"/>
<keyword evidence="5" id="KW-1185">Reference proteome</keyword>
<feature type="signal peptide" evidence="2">
    <location>
        <begin position="1"/>
        <end position="20"/>
    </location>
</feature>
<feature type="chain" id="PRO_5009915931" description="DUF4476 domain-containing protein" evidence="2">
    <location>
        <begin position="21"/>
        <end position="265"/>
    </location>
</feature>
<reference evidence="4 5" key="1">
    <citation type="submission" date="2016-11" db="EMBL/GenBank/DDBJ databases">
        <authorList>
            <person name="Jaros S."/>
            <person name="Januszkiewicz K."/>
            <person name="Wedrychowicz H."/>
        </authorList>
    </citation>
    <scope>NUCLEOTIDE SEQUENCE [LARGE SCALE GENOMIC DNA]</scope>
    <source>
        <strain evidence="4 5">DSM 21074</strain>
    </source>
</reference>
<dbReference type="RefSeq" id="WP_143163989.1">
    <property type="nucleotide sequence ID" value="NZ_FQYN01000001.1"/>
</dbReference>
<sequence>MKKALLLSLTLLLLAAGLRAAPANVNFASERGLPFRLIFDGRPLSRGTTQIHLDRLAPGYHWAEFLLPTPYGRPYSFRTRVFLDPGLETSFVLITRSGYPPQLRKVAAVALRCGPGYGGYQHGGREDEYEQDYGYRDEDRDLPADGYGGPPAGGSGPYGDPYGGADRNRVLRPQDVDQLAETLKRTSFDSNRLSIAKQALEQSYIQANDLKLLLASFDFETSRVELAKYAYPHVADRQNFYRLYDAFDFQSSVQEVQRAVGGGRN</sequence>
<dbReference type="EMBL" id="FQYN01000001">
    <property type="protein sequence ID" value="SHI43132.1"/>
    <property type="molecule type" value="Genomic_DNA"/>
</dbReference>
<evidence type="ECO:0000313" key="5">
    <source>
        <dbReference type="Proteomes" id="UP000184418"/>
    </source>
</evidence>
<keyword evidence="2" id="KW-0732">Signal</keyword>
<proteinExistence type="predicted"/>
<evidence type="ECO:0000256" key="1">
    <source>
        <dbReference type="SAM" id="MobiDB-lite"/>
    </source>
</evidence>
<dbReference type="InterPro" id="IPR028011">
    <property type="entry name" value="DUF4476"/>
</dbReference>
<protein>
    <recommendedName>
        <fullName evidence="3">DUF4476 domain-containing protein</fullName>
    </recommendedName>
</protein>
<feature type="domain" description="DUF4476" evidence="3">
    <location>
        <begin position="172"/>
        <end position="258"/>
    </location>
</feature>
<dbReference type="AlphaFoldDB" id="A0A1M6B303"/>